<evidence type="ECO:0000256" key="1">
    <source>
        <dbReference type="SAM" id="MobiDB-lite"/>
    </source>
</evidence>
<dbReference type="EMBL" id="GGFK01015471">
    <property type="protein sequence ID" value="MBW48792.1"/>
    <property type="molecule type" value="Transcribed_RNA"/>
</dbReference>
<accession>A0A2M4B708</accession>
<keyword evidence="2" id="KW-0732">Signal</keyword>
<protein>
    <submittedName>
        <fullName evidence="3">Putative secreted protein</fullName>
    </submittedName>
</protein>
<proteinExistence type="predicted"/>
<dbReference type="AlphaFoldDB" id="A0A2M4B708"/>
<feature type="region of interest" description="Disordered" evidence="1">
    <location>
        <begin position="36"/>
        <end position="70"/>
    </location>
</feature>
<name>A0A2M4B708_9DIPT</name>
<feature type="signal peptide" evidence="2">
    <location>
        <begin position="1"/>
        <end position="22"/>
    </location>
</feature>
<evidence type="ECO:0000256" key="2">
    <source>
        <dbReference type="SAM" id="SignalP"/>
    </source>
</evidence>
<organism evidence="3">
    <name type="scientific">Anopheles triannulatus</name>
    <dbReference type="NCBI Taxonomy" id="58253"/>
    <lineage>
        <taxon>Eukaryota</taxon>
        <taxon>Metazoa</taxon>
        <taxon>Ecdysozoa</taxon>
        <taxon>Arthropoda</taxon>
        <taxon>Hexapoda</taxon>
        <taxon>Insecta</taxon>
        <taxon>Pterygota</taxon>
        <taxon>Neoptera</taxon>
        <taxon>Endopterygota</taxon>
        <taxon>Diptera</taxon>
        <taxon>Nematocera</taxon>
        <taxon>Culicoidea</taxon>
        <taxon>Culicidae</taxon>
        <taxon>Anophelinae</taxon>
        <taxon>Anopheles</taxon>
    </lineage>
</organism>
<feature type="compositionally biased region" description="Polar residues" evidence="1">
    <location>
        <begin position="61"/>
        <end position="70"/>
    </location>
</feature>
<feature type="compositionally biased region" description="Basic and acidic residues" evidence="1">
    <location>
        <begin position="47"/>
        <end position="59"/>
    </location>
</feature>
<sequence length="70" mass="7927">MRQFWHSGPYSLALSVISLITSHCPPYHVVQEHHMREHGGDGGTVPTDRRGSWVCDRPRRNGNSTEGMLK</sequence>
<evidence type="ECO:0000313" key="3">
    <source>
        <dbReference type="EMBL" id="MBW48792.1"/>
    </source>
</evidence>
<reference evidence="3" key="1">
    <citation type="submission" date="2018-01" db="EMBL/GenBank/DDBJ databases">
        <title>An insight into the sialome of Amazonian anophelines.</title>
        <authorList>
            <person name="Ribeiro J.M."/>
            <person name="Scarpassa V."/>
            <person name="Calvo E."/>
        </authorList>
    </citation>
    <scope>NUCLEOTIDE SEQUENCE</scope>
    <source>
        <tissue evidence="3">Salivary glands</tissue>
    </source>
</reference>
<feature type="chain" id="PRO_5014869605" evidence="2">
    <location>
        <begin position="23"/>
        <end position="70"/>
    </location>
</feature>